<evidence type="ECO:0000313" key="2">
    <source>
        <dbReference type="EMBL" id="AGM11103.1"/>
    </source>
</evidence>
<dbReference type="EMBL" id="KC292023">
    <property type="protein sequence ID" value="AGM11103.1"/>
    <property type="molecule type" value="Genomic_DNA"/>
</dbReference>
<gene>
    <name evidence="2" type="primary">8</name>
    <name evidence="2" type="ORF">HRTV4_8</name>
</gene>
<evidence type="ECO:0000256" key="1">
    <source>
        <dbReference type="SAM" id="MobiDB-lite"/>
    </source>
</evidence>
<dbReference type="KEGG" id="vg:16194375"/>
<proteinExistence type="predicted"/>
<sequence>MSKYIEQAERNDDGDLIFEKTVPTPGGGTTTVDVNVTTMYQPGPRRTSSVEMLRVEAELVDEGKELDNPAKPSNGDVAKQAIEQIEGEGLTPAWRVVDDGVSFP</sequence>
<organism evidence="2 3">
    <name type="scientific">Halorubrum tailed virus 4</name>
    <dbReference type="NCBI Taxonomy" id="1273752"/>
    <lineage>
        <taxon>Viruses</taxon>
        <taxon>Duplodnaviria</taxon>
        <taxon>Heunggongvirae</taxon>
        <taxon>Uroviricota</taxon>
        <taxon>Caudoviricetes</taxon>
        <taxon>Kirjokansivirales</taxon>
        <taxon>Haloferuviridae</taxon>
        <taxon>Saldibavirus</taxon>
        <taxon>Saldibavirus natrii</taxon>
        <taxon>Saldibavirus HRTV4</taxon>
    </lineage>
</organism>
<reference evidence="2 3" key="1">
    <citation type="submission" date="2012-12" db="EMBL/GenBank/DDBJ databases">
        <authorList>
            <person name="Sencilo A."/>
            <person name="Jacobs-Sera D."/>
            <person name="Russell D.A."/>
            <person name="Ko C."/>
            <person name="Atanasova N."/>
            <person name="Osterlund E."/>
            <person name="Oksanen H.M."/>
            <person name="Bamford D.H."/>
            <person name="Hatfull G.F."/>
            <person name="Roine E."/>
            <person name="Hendrix R.W."/>
        </authorList>
    </citation>
    <scope>NUCLEOTIDE SEQUENCE [LARGE SCALE GENOMIC DNA]</scope>
</reference>
<dbReference type="Proteomes" id="UP000202022">
    <property type="component" value="Segment"/>
</dbReference>
<dbReference type="RefSeq" id="YP_008059497.1">
    <property type="nucleotide sequence ID" value="NC_021329.1"/>
</dbReference>
<feature type="region of interest" description="Disordered" evidence="1">
    <location>
        <begin position="1"/>
        <end position="34"/>
    </location>
</feature>
<feature type="compositionally biased region" description="Basic and acidic residues" evidence="1">
    <location>
        <begin position="1"/>
        <end position="13"/>
    </location>
</feature>
<evidence type="ECO:0000313" key="3">
    <source>
        <dbReference type="Proteomes" id="UP000202022"/>
    </source>
</evidence>
<name>R4TLS1_9CAUD</name>
<accession>R4TLS1</accession>
<keyword evidence="3" id="KW-1185">Reference proteome</keyword>
<dbReference type="GeneID" id="16194375"/>
<protein>
    <submittedName>
        <fullName evidence="2">Uncharacterized protein</fullName>
    </submittedName>
</protein>